<evidence type="ECO:0000256" key="4">
    <source>
        <dbReference type="ARBA" id="ARBA00010617"/>
    </source>
</evidence>
<dbReference type="InterPro" id="IPR017972">
    <property type="entry name" value="Cyt_P450_CS"/>
</dbReference>
<dbReference type="GO" id="GO:0020037">
    <property type="term" value="F:heme binding"/>
    <property type="evidence" value="ECO:0007669"/>
    <property type="project" value="InterPro"/>
</dbReference>
<dbReference type="InterPro" id="IPR036396">
    <property type="entry name" value="Cyt_P450_sf"/>
</dbReference>
<dbReference type="GO" id="GO:0019373">
    <property type="term" value="P:epoxygenase P450 pathway"/>
    <property type="evidence" value="ECO:0007669"/>
    <property type="project" value="TreeGrafter"/>
</dbReference>
<evidence type="ECO:0000256" key="13">
    <source>
        <dbReference type="PIRSR" id="PIRSR602401-1"/>
    </source>
</evidence>
<keyword evidence="17" id="KW-1185">Reference proteome</keyword>
<dbReference type="PANTHER" id="PTHR24300:SF386">
    <property type="entry name" value="CYTOCHROME P450"/>
    <property type="match status" value="1"/>
</dbReference>
<evidence type="ECO:0000256" key="5">
    <source>
        <dbReference type="ARBA" id="ARBA00022617"/>
    </source>
</evidence>
<organism evidence="16 17">
    <name type="scientific">Buteo japonicus</name>
    <dbReference type="NCBI Taxonomy" id="224669"/>
    <lineage>
        <taxon>Eukaryota</taxon>
        <taxon>Metazoa</taxon>
        <taxon>Chordata</taxon>
        <taxon>Craniata</taxon>
        <taxon>Vertebrata</taxon>
        <taxon>Euteleostomi</taxon>
        <taxon>Archelosauria</taxon>
        <taxon>Archosauria</taxon>
        <taxon>Dinosauria</taxon>
        <taxon>Saurischia</taxon>
        <taxon>Theropoda</taxon>
        <taxon>Coelurosauria</taxon>
        <taxon>Aves</taxon>
        <taxon>Neognathae</taxon>
        <taxon>Neoaves</taxon>
        <taxon>Telluraves</taxon>
        <taxon>Accipitrimorphae</taxon>
        <taxon>Accipitriformes</taxon>
        <taxon>Accipitridae</taxon>
        <taxon>Accipitrinae</taxon>
        <taxon>Buteo</taxon>
    </lineage>
</organism>
<dbReference type="InterPro" id="IPR001128">
    <property type="entry name" value="Cyt_P450"/>
</dbReference>
<keyword evidence="11 14" id="KW-0503">Monooxygenase</keyword>
<proteinExistence type="inferred from homology"/>
<feature type="binding site" description="axial binding residue" evidence="13">
    <location>
        <position position="350"/>
    </location>
    <ligand>
        <name>heme</name>
        <dbReference type="ChEBI" id="CHEBI:30413"/>
    </ligand>
    <ligandPart>
        <name>Fe</name>
        <dbReference type="ChEBI" id="CHEBI:18248"/>
    </ligandPart>
</feature>
<evidence type="ECO:0000256" key="11">
    <source>
        <dbReference type="ARBA" id="ARBA00023033"/>
    </source>
</evidence>
<evidence type="ECO:0000256" key="15">
    <source>
        <dbReference type="SAM" id="Phobius"/>
    </source>
</evidence>
<evidence type="ECO:0000313" key="17">
    <source>
        <dbReference type="Proteomes" id="UP000694555"/>
    </source>
</evidence>
<feature type="transmembrane region" description="Helical" evidence="15">
    <location>
        <begin position="6"/>
        <end position="23"/>
    </location>
</feature>
<evidence type="ECO:0000256" key="7">
    <source>
        <dbReference type="ARBA" id="ARBA00022824"/>
    </source>
</evidence>
<dbReference type="PRINTS" id="PR00385">
    <property type="entry name" value="P450"/>
</dbReference>
<keyword evidence="9 14" id="KW-0560">Oxidoreductase</keyword>
<keyword evidence="12 15" id="KW-0472">Membrane</keyword>
<dbReference type="PANTHER" id="PTHR24300">
    <property type="entry name" value="CYTOCHROME P450 508A4-RELATED"/>
    <property type="match status" value="1"/>
</dbReference>
<name>A0A8C0BFM7_9AVES</name>
<dbReference type="FunFam" id="1.10.630.10:FF:000238">
    <property type="entry name" value="Cytochrome P450 2A6"/>
    <property type="match status" value="1"/>
</dbReference>
<dbReference type="GO" id="GO:0005789">
    <property type="term" value="C:endoplasmic reticulum membrane"/>
    <property type="evidence" value="ECO:0007669"/>
    <property type="project" value="UniProtKB-SubCell"/>
</dbReference>
<keyword evidence="8" id="KW-0492">Microsome</keyword>
<protein>
    <submittedName>
        <fullName evidence="16">Uncharacterized protein</fullName>
    </submittedName>
</protein>
<evidence type="ECO:0000256" key="2">
    <source>
        <dbReference type="ARBA" id="ARBA00004174"/>
    </source>
</evidence>
<evidence type="ECO:0000256" key="1">
    <source>
        <dbReference type="ARBA" id="ARBA00001971"/>
    </source>
</evidence>
<evidence type="ECO:0000256" key="12">
    <source>
        <dbReference type="ARBA" id="ARBA00023136"/>
    </source>
</evidence>
<evidence type="ECO:0000256" key="9">
    <source>
        <dbReference type="ARBA" id="ARBA00023002"/>
    </source>
</evidence>
<evidence type="ECO:0000256" key="3">
    <source>
        <dbReference type="ARBA" id="ARBA00004406"/>
    </source>
</evidence>
<comment type="cofactor">
    <cofactor evidence="1 13">
        <name>heme</name>
        <dbReference type="ChEBI" id="CHEBI:30413"/>
    </cofactor>
</comment>
<dbReference type="InterPro" id="IPR050182">
    <property type="entry name" value="Cytochrome_P450_fam2"/>
</dbReference>
<keyword evidence="10 13" id="KW-0408">Iron</keyword>
<keyword evidence="5 13" id="KW-0349">Heme</keyword>
<keyword evidence="15" id="KW-1133">Transmembrane helix</keyword>
<dbReference type="GO" id="GO:0016712">
    <property type="term" value="F:oxidoreductase activity, acting on paired donors, with incorporation or reduction of molecular oxygen, reduced flavin or flavoprotein as one donor, and incorporation of one atom of oxygen"/>
    <property type="evidence" value="ECO:0007669"/>
    <property type="project" value="TreeGrafter"/>
</dbReference>
<dbReference type="Proteomes" id="UP000694555">
    <property type="component" value="Unplaced"/>
</dbReference>
<dbReference type="GO" id="GO:0008392">
    <property type="term" value="F:arachidonate epoxygenase activity"/>
    <property type="evidence" value="ECO:0007669"/>
    <property type="project" value="TreeGrafter"/>
</dbReference>
<dbReference type="SUPFAM" id="SSF48264">
    <property type="entry name" value="Cytochrome P450"/>
    <property type="match status" value="1"/>
</dbReference>
<reference evidence="16" key="1">
    <citation type="submission" date="2025-08" db="UniProtKB">
        <authorList>
            <consortium name="Ensembl"/>
        </authorList>
    </citation>
    <scope>IDENTIFICATION</scope>
</reference>
<dbReference type="GO" id="GO:0005506">
    <property type="term" value="F:iron ion binding"/>
    <property type="evidence" value="ECO:0007669"/>
    <property type="project" value="InterPro"/>
</dbReference>
<keyword evidence="7" id="KW-0256">Endoplasmic reticulum</keyword>
<keyword evidence="6 13" id="KW-0479">Metal-binding</keyword>
<dbReference type="PRINTS" id="PR00463">
    <property type="entry name" value="EP450I"/>
</dbReference>
<dbReference type="AlphaFoldDB" id="A0A8C0BFM7"/>
<dbReference type="Gene3D" id="1.10.630.10">
    <property type="entry name" value="Cytochrome P450"/>
    <property type="match status" value="1"/>
</dbReference>
<comment type="similarity">
    <text evidence="4 14">Belongs to the cytochrome P450 family.</text>
</comment>
<evidence type="ECO:0000256" key="14">
    <source>
        <dbReference type="RuleBase" id="RU000461"/>
    </source>
</evidence>
<evidence type="ECO:0000256" key="8">
    <source>
        <dbReference type="ARBA" id="ARBA00022848"/>
    </source>
</evidence>
<reference evidence="16" key="2">
    <citation type="submission" date="2025-09" db="UniProtKB">
        <authorList>
            <consortium name="Ensembl"/>
        </authorList>
    </citation>
    <scope>IDENTIFICATION</scope>
</reference>
<dbReference type="PROSITE" id="PS00086">
    <property type="entry name" value="CYTOCHROME_P450"/>
    <property type="match status" value="1"/>
</dbReference>
<keyword evidence="15" id="KW-0812">Transmembrane</keyword>
<dbReference type="InterPro" id="IPR002401">
    <property type="entry name" value="Cyt_P450_E_grp-I"/>
</dbReference>
<dbReference type="Pfam" id="PF00067">
    <property type="entry name" value="p450"/>
    <property type="match status" value="1"/>
</dbReference>
<dbReference type="Ensembl" id="ENSBJAT00000016577.1">
    <property type="protein sequence ID" value="ENSBJAP00000016130.1"/>
    <property type="gene ID" value="ENSBJAG00000010684.1"/>
</dbReference>
<evidence type="ECO:0000256" key="6">
    <source>
        <dbReference type="ARBA" id="ARBA00022723"/>
    </source>
</evidence>
<accession>A0A8C0BFM7</accession>
<sequence>MEPVGTVTTILLILVVVALVAGWQKERRSQNYPPGPLALPVIGNLLQVKAANTCETFRKVSGGAKTPGLHCRAGETFWQGRGAGGPLALALPTPCQLTGTVPPCRHRAALPESMAPCRHPRHLAFSRQLYTILPSLMNHLPGPHQTYFRNNSIMEKFLARKVAEHEATLDSAAPRDFVDAFLCRVEQVEKGNPGTVFSRDNMYVTVFDMFVAGTESTSITLRYCLMLLLEHPEVAGKVQQEIERVIGRERSPSLQDRGAMPYTEAVLHESLRFLDLVPLGFIRRAKRDTQLGGFTIPKGCTIYPILSSALQDPRHFKNPEAFDPHHFLDEKGGFKKSEAFLPFSAGKRVCLGESLARAQLFLFLTAILQRFQLRHPPGRPHLDLRPEVSGIMNIPGPLELCFCPY</sequence>
<evidence type="ECO:0000256" key="10">
    <source>
        <dbReference type="ARBA" id="ARBA00023004"/>
    </source>
</evidence>
<dbReference type="GO" id="GO:0006805">
    <property type="term" value="P:xenobiotic metabolic process"/>
    <property type="evidence" value="ECO:0007669"/>
    <property type="project" value="TreeGrafter"/>
</dbReference>
<evidence type="ECO:0000313" key="16">
    <source>
        <dbReference type="Ensembl" id="ENSBJAP00000016130.1"/>
    </source>
</evidence>
<comment type="subcellular location">
    <subcellularLocation>
        <location evidence="3">Endoplasmic reticulum membrane</location>
        <topology evidence="3">Peripheral membrane protein</topology>
    </subcellularLocation>
    <subcellularLocation>
        <location evidence="2">Microsome membrane</location>
        <topology evidence="2">Peripheral membrane protein</topology>
    </subcellularLocation>
</comment>